<dbReference type="RefSeq" id="WP_026219774.1">
    <property type="nucleotide sequence ID" value="NZ_LLZU01000005.1"/>
</dbReference>
<dbReference type="PANTHER" id="PTHR35525">
    <property type="entry name" value="BLL6575 PROTEIN"/>
    <property type="match status" value="1"/>
</dbReference>
<accession>A0A0T6LWH2</accession>
<dbReference type="InterPro" id="IPR023286">
    <property type="entry name" value="ABATE_dom_sf"/>
</dbReference>
<sequence length="204" mass="22079">MTTTAPGLVLHTPEGTRFTFDPGALCLEFLTTGGPGALARHEVLHAPGDLASWARSSRLALDPSLLQVGAGELAAARRLRDALWRVARATAHGRPLPAEDLSQMNQAASRPPLVPQITADGARAWGLPAEGSQALSTVARDAVELFSGPLAHRVRECAAQDCYLVFVDTSRPGRRRWCAMERCGNRNKVRALRARRDTEERTTP</sequence>
<dbReference type="Pfam" id="PF07336">
    <property type="entry name" value="ABATE"/>
    <property type="match status" value="1"/>
</dbReference>
<organism evidence="2 3">
    <name type="scientific">Wenjunlia vitaminophila</name>
    <name type="common">Streptomyces vitaminophilus</name>
    <dbReference type="NCBI Taxonomy" id="76728"/>
    <lineage>
        <taxon>Bacteria</taxon>
        <taxon>Bacillati</taxon>
        <taxon>Actinomycetota</taxon>
        <taxon>Actinomycetes</taxon>
        <taxon>Kitasatosporales</taxon>
        <taxon>Streptomycetaceae</taxon>
        <taxon>Wenjunlia</taxon>
    </lineage>
</organism>
<evidence type="ECO:0000313" key="3">
    <source>
        <dbReference type="Proteomes" id="UP000050867"/>
    </source>
</evidence>
<evidence type="ECO:0000313" key="2">
    <source>
        <dbReference type="EMBL" id="KRV50410.1"/>
    </source>
</evidence>
<protein>
    <submittedName>
        <fullName evidence="2">Zf-CGNR multi-domain protein</fullName>
    </submittedName>
</protein>
<keyword evidence="3" id="KW-1185">Reference proteome</keyword>
<dbReference type="InterPro" id="IPR021005">
    <property type="entry name" value="Znf_CGNR"/>
</dbReference>
<gene>
    <name evidence="2" type="ORF">AQ490_15055</name>
</gene>
<comment type="caution">
    <text evidence="2">The sequence shown here is derived from an EMBL/GenBank/DDBJ whole genome shotgun (WGS) entry which is preliminary data.</text>
</comment>
<dbReference type="eggNOG" id="COG5516">
    <property type="taxonomic scope" value="Bacteria"/>
</dbReference>
<evidence type="ECO:0000259" key="1">
    <source>
        <dbReference type="Pfam" id="PF11706"/>
    </source>
</evidence>
<dbReference type="InterPro" id="IPR010852">
    <property type="entry name" value="ABATE"/>
</dbReference>
<name>A0A0T6LWH2_WENVI</name>
<dbReference type="Gene3D" id="1.10.3300.10">
    <property type="entry name" value="Jann2411-like domain"/>
    <property type="match status" value="1"/>
</dbReference>
<reference evidence="2 3" key="1">
    <citation type="submission" date="2015-10" db="EMBL/GenBank/DDBJ databases">
        <title>Draft genome sequence of pyrrolomycin-producing Streptomyces vitaminophilus.</title>
        <authorList>
            <person name="Graham D.E."/>
            <person name="Mahan K.M."/>
            <person name="Klingeman D.M."/>
            <person name="Hettich R.L."/>
            <person name="Parry R.J."/>
        </authorList>
    </citation>
    <scope>NUCLEOTIDE SEQUENCE [LARGE SCALE GENOMIC DNA]</scope>
    <source>
        <strain evidence="2 3">ATCC 31673</strain>
    </source>
</reference>
<dbReference type="EMBL" id="LLZU01000005">
    <property type="protein sequence ID" value="KRV50410.1"/>
    <property type="molecule type" value="Genomic_DNA"/>
</dbReference>
<dbReference type="Pfam" id="PF11706">
    <property type="entry name" value="zf-CGNR"/>
    <property type="match status" value="1"/>
</dbReference>
<dbReference type="SUPFAM" id="SSF160904">
    <property type="entry name" value="Jann2411-like"/>
    <property type="match status" value="1"/>
</dbReference>
<feature type="domain" description="Zinc finger CGNR" evidence="1">
    <location>
        <begin position="153"/>
        <end position="196"/>
    </location>
</feature>
<proteinExistence type="predicted"/>
<dbReference type="STRING" id="76728.AQ490_15055"/>
<dbReference type="PANTHER" id="PTHR35525:SF3">
    <property type="entry name" value="BLL6575 PROTEIN"/>
    <property type="match status" value="1"/>
</dbReference>
<dbReference type="Proteomes" id="UP000050867">
    <property type="component" value="Unassembled WGS sequence"/>
</dbReference>
<dbReference type="AlphaFoldDB" id="A0A0T6LWH2"/>
<dbReference type="OrthoDB" id="123307at2"/>